<reference evidence="2" key="2">
    <citation type="submission" date="2013-05" db="EMBL/GenBank/DDBJ databases">
        <authorList>
            <person name="Carter J.-M."/>
            <person name="Baker S.C."/>
            <person name="Pink R."/>
            <person name="Carter D.R.F."/>
            <person name="Collins A."/>
            <person name="Tomlin J."/>
            <person name="Gibbs M."/>
            <person name="Breuker C.J."/>
        </authorList>
    </citation>
    <scope>NUCLEOTIDE SEQUENCE</scope>
    <source>
        <tissue evidence="2">Ovary</tissue>
    </source>
</reference>
<accession>S4PUE0</accession>
<protein>
    <submittedName>
        <fullName evidence="2">Uncharacterized protein</fullName>
    </submittedName>
</protein>
<evidence type="ECO:0000313" key="2">
    <source>
        <dbReference type="EMBL" id="JAA82107.1"/>
    </source>
</evidence>
<sequence>AGSIGEDEGETEEAVGEEAIGVDAATDTRGVVTGEDSTREDLMIGKALTQETILKTKKLCLIKGWSTRIV</sequence>
<feature type="compositionally biased region" description="Acidic residues" evidence="1">
    <location>
        <begin position="1"/>
        <end position="16"/>
    </location>
</feature>
<feature type="non-terminal residue" evidence="2">
    <location>
        <position position="70"/>
    </location>
</feature>
<dbReference type="EMBL" id="GAIX01010453">
    <property type="protein sequence ID" value="JAA82107.1"/>
    <property type="molecule type" value="Transcribed_RNA"/>
</dbReference>
<proteinExistence type="predicted"/>
<feature type="non-terminal residue" evidence="2">
    <location>
        <position position="1"/>
    </location>
</feature>
<organism evidence="2">
    <name type="scientific">Pararge aegeria</name>
    <name type="common">speckled wood butterfly</name>
    <dbReference type="NCBI Taxonomy" id="116150"/>
    <lineage>
        <taxon>Eukaryota</taxon>
        <taxon>Metazoa</taxon>
        <taxon>Ecdysozoa</taxon>
        <taxon>Arthropoda</taxon>
        <taxon>Hexapoda</taxon>
        <taxon>Insecta</taxon>
        <taxon>Pterygota</taxon>
        <taxon>Neoptera</taxon>
        <taxon>Endopterygota</taxon>
        <taxon>Lepidoptera</taxon>
        <taxon>Glossata</taxon>
        <taxon>Ditrysia</taxon>
        <taxon>Papilionoidea</taxon>
        <taxon>Nymphalidae</taxon>
        <taxon>Satyrinae</taxon>
        <taxon>Satyrini</taxon>
        <taxon>Parargina</taxon>
        <taxon>Pararge</taxon>
    </lineage>
</organism>
<dbReference type="AlphaFoldDB" id="S4PUE0"/>
<feature type="region of interest" description="Disordered" evidence="1">
    <location>
        <begin position="1"/>
        <end position="26"/>
    </location>
</feature>
<evidence type="ECO:0000256" key="1">
    <source>
        <dbReference type="SAM" id="MobiDB-lite"/>
    </source>
</evidence>
<reference evidence="2" key="1">
    <citation type="journal article" date="2013" name="BMC Genomics">
        <title>Unscrambling butterfly oogenesis.</title>
        <authorList>
            <person name="Carter J.M."/>
            <person name="Baker S.C."/>
            <person name="Pink R."/>
            <person name="Carter D.R."/>
            <person name="Collins A."/>
            <person name="Tomlin J."/>
            <person name="Gibbs M."/>
            <person name="Breuker C.J."/>
        </authorList>
    </citation>
    <scope>NUCLEOTIDE SEQUENCE</scope>
    <source>
        <tissue evidence="2">Ovary</tissue>
    </source>
</reference>
<name>S4PUE0_9NEOP</name>